<dbReference type="Pfam" id="PF00005">
    <property type="entry name" value="ABC_tran"/>
    <property type="match status" value="1"/>
</dbReference>
<dbReference type="PANTHER" id="PTHR43335:SF8">
    <property type="entry name" value="ABC TRANSPORTER, ATP-BINDING PROTEIN"/>
    <property type="match status" value="1"/>
</dbReference>
<dbReference type="OrthoDB" id="9809205at2"/>
<protein>
    <submittedName>
        <fullName evidence="6">ABC transporter related protein</fullName>
    </submittedName>
</protein>
<dbReference type="PANTHER" id="PTHR43335">
    <property type="entry name" value="ABC TRANSPORTER, ATP-BINDING PROTEIN"/>
    <property type="match status" value="1"/>
</dbReference>
<proteinExistence type="inferred from homology"/>
<organism evidence="6 7">
    <name type="scientific">Ruminiclostridium papyrosolvens DSM 2782</name>
    <dbReference type="NCBI Taxonomy" id="588581"/>
    <lineage>
        <taxon>Bacteria</taxon>
        <taxon>Bacillati</taxon>
        <taxon>Bacillota</taxon>
        <taxon>Clostridia</taxon>
        <taxon>Eubacteriales</taxon>
        <taxon>Oscillospiraceae</taxon>
        <taxon>Ruminiclostridium</taxon>
    </lineage>
</organism>
<gene>
    <name evidence="6" type="ORF">Cpap_1617</name>
</gene>
<dbReference type="PROSITE" id="PS50893">
    <property type="entry name" value="ABC_TRANSPORTER_2"/>
    <property type="match status" value="1"/>
</dbReference>
<dbReference type="InterPro" id="IPR003439">
    <property type="entry name" value="ABC_transporter-like_ATP-bd"/>
</dbReference>
<evidence type="ECO:0000256" key="2">
    <source>
        <dbReference type="ARBA" id="ARBA00022448"/>
    </source>
</evidence>
<comment type="caution">
    <text evidence="6">The sequence shown here is derived from an EMBL/GenBank/DDBJ whole genome shotgun (WGS) entry which is preliminary data.</text>
</comment>
<reference evidence="6" key="1">
    <citation type="submission" date="2009-07" db="EMBL/GenBank/DDBJ databases">
        <authorList>
            <consortium name="US DOE Joint Genome Institute (JGI-PGF)"/>
            <person name="Lucas S."/>
            <person name="Copeland A."/>
            <person name="Lapidus A."/>
            <person name="Glavina del Rio T."/>
            <person name="Tice H."/>
            <person name="Bruce D."/>
            <person name="Goodwin L."/>
            <person name="Pitluck S."/>
            <person name="Larimer F."/>
            <person name="Land M.L."/>
            <person name="Mouttaki H."/>
            <person name="He Z."/>
            <person name="Zhou J."/>
            <person name="Hemme C.L."/>
        </authorList>
    </citation>
    <scope>NUCLEOTIDE SEQUENCE [LARGE SCALE GENOMIC DNA]</scope>
    <source>
        <strain evidence="6">DSM 2782</strain>
    </source>
</reference>
<dbReference type="PROSITE" id="PS00211">
    <property type="entry name" value="ABC_TRANSPORTER_1"/>
    <property type="match status" value="1"/>
</dbReference>
<evidence type="ECO:0000313" key="7">
    <source>
        <dbReference type="Proteomes" id="UP000003860"/>
    </source>
</evidence>
<evidence type="ECO:0000259" key="5">
    <source>
        <dbReference type="PROSITE" id="PS50893"/>
    </source>
</evidence>
<dbReference type="EMBL" id="ACXX02000009">
    <property type="protein sequence ID" value="EGD47224.1"/>
    <property type="molecule type" value="Genomic_DNA"/>
</dbReference>
<comment type="similarity">
    <text evidence="1">Belongs to the ABC transporter superfamily.</text>
</comment>
<dbReference type="Gene3D" id="3.40.50.300">
    <property type="entry name" value="P-loop containing nucleotide triphosphate hydrolases"/>
    <property type="match status" value="1"/>
</dbReference>
<name>F1TEQ8_9FIRM</name>
<dbReference type="AlphaFoldDB" id="F1TEQ8"/>
<feature type="domain" description="ABC transporter" evidence="5">
    <location>
        <begin position="7"/>
        <end position="234"/>
    </location>
</feature>
<dbReference type="SMART" id="SM00382">
    <property type="entry name" value="AAA"/>
    <property type="match status" value="1"/>
</dbReference>
<dbReference type="SUPFAM" id="SSF52540">
    <property type="entry name" value="P-loop containing nucleoside triphosphate hydrolases"/>
    <property type="match status" value="1"/>
</dbReference>
<dbReference type="GO" id="GO:0016887">
    <property type="term" value="F:ATP hydrolysis activity"/>
    <property type="evidence" value="ECO:0007669"/>
    <property type="project" value="InterPro"/>
</dbReference>
<keyword evidence="3" id="KW-0547">Nucleotide-binding</keyword>
<accession>F1TEQ8</accession>
<keyword evidence="7" id="KW-1185">Reference proteome</keyword>
<dbReference type="Proteomes" id="UP000003860">
    <property type="component" value="Unassembled WGS sequence"/>
</dbReference>
<evidence type="ECO:0000256" key="3">
    <source>
        <dbReference type="ARBA" id="ARBA00022741"/>
    </source>
</evidence>
<sequence length="244" mass="26878">MTEKYAVRTKGLYKAFHGKEVIRNCALNVEQGSIYGFLGANGAGKTTVFKLLTGLLTPTMGEVLVLGKDITTHKFELLRSIGSLIETPIFYEHLSAKENLEIHLDYMGIEQADTEAALVQVGLPGTGSQPVSEYSLGMRQRLGIARAIIHQPKLLILDEPINGLDPMGIREIRELLKRLAAEKEMTILLSSHILSEIEHIADKIGIIADGTVVQEVMLEDLKKDKSIELEEYFLSVVKGGTNHA</sequence>
<dbReference type="InterPro" id="IPR027417">
    <property type="entry name" value="P-loop_NTPase"/>
</dbReference>
<evidence type="ECO:0000256" key="4">
    <source>
        <dbReference type="ARBA" id="ARBA00022840"/>
    </source>
</evidence>
<keyword evidence="2" id="KW-0813">Transport</keyword>
<dbReference type="RefSeq" id="WP_004620327.1">
    <property type="nucleotide sequence ID" value="NZ_ACXX02000009.1"/>
</dbReference>
<dbReference type="InterPro" id="IPR003593">
    <property type="entry name" value="AAA+_ATPase"/>
</dbReference>
<dbReference type="InterPro" id="IPR017871">
    <property type="entry name" value="ABC_transporter-like_CS"/>
</dbReference>
<dbReference type="GO" id="GO:0005524">
    <property type="term" value="F:ATP binding"/>
    <property type="evidence" value="ECO:0007669"/>
    <property type="project" value="UniProtKB-KW"/>
</dbReference>
<evidence type="ECO:0000313" key="6">
    <source>
        <dbReference type="EMBL" id="EGD47224.1"/>
    </source>
</evidence>
<keyword evidence="4" id="KW-0067">ATP-binding</keyword>
<dbReference type="eggNOG" id="COG1131">
    <property type="taxonomic scope" value="Bacteria"/>
</dbReference>
<evidence type="ECO:0000256" key="1">
    <source>
        <dbReference type="ARBA" id="ARBA00005417"/>
    </source>
</evidence>
<reference evidence="6" key="2">
    <citation type="submission" date="2011-01" db="EMBL/GenBank/DDBJ databases">
        <title>The Non-contiguous Finished genome of Clostridium papyrosolvens.</title>
        <authorList>
            <person name="Lucas S."/>
            <person name="Copeland A."/>
            <person name="Lapidus A."/>
            <person name="Cheng J.-F."/>
            <person name="Goodwin L."/>
            <person name="Pitluck S."/>
            <person name="Misra M."/>
            <person name="Chertkov O."/>
            <person name="Detter J.C."/>
            <person name="Han C."/>
            <person name="Tapia R."/>
            <person name="Land M."/>
            <person name="Hauser L."/>
            <person name="Kyrpides N."/>
            <person name="Ivanova N."/>
            <person name="Pagani I."/>
            <person name="Mouttaki H."/>
            <person name="He Z."/>
            <person name="Zhou J."/>
            <person name="Hemme C.L."/>
            <person name="Woyke T."/>
        </authorList>
    </citation>
    <scope>NUCLEOTIDE SEQUENCE [LARGE SCALE GENOMIC DNA]</scope>
    <source>
        <strain evidence="6">DSM 2782</strain>
    </source>
</reference>
<dbReference type="STRING" id="588581.Cpap_1617"/>